<dbReference type="GO" id="GO:0003700">
    <property type="term" value="F:DNA-binding transcription factor activity"/>
    <property type="evidence" value="ECO:0007669"/>
    <property type="project" value="InterPro"/>
</dbReference>
<dbReference type="InterPro" id="IPR058163">
    <property type="entry name" value="LysR-type_TF_proteobact-type"/>
</dbReference>
<evidence type="ECO:0000256" key="4">
    <source>
        <dbReference type="ARBA" id="ARBA00023163"/>
    </source>
</evidence>
<dbReference type="InterPro" id="IPR005119">
    <property type="entry name" value="LysR_subst-bd"/>
</dbReference>
<dbReference type="Gene3D" id="3.40.190.290">
    <property type="match status" value="1"/>
</dbReference>
<dbReference type="Pfam" id="PF00126">
    <property type="entry name" value="HTH_1"/>
    <property type="match status" value="1"/>
</dbReference>
<name>A0A5E7NXZ9_PSEFL</name>
<protein>
    <submittedName>
        <fullName evidence="6">HTH-type transcriptional regulator DmlR</fullName>
    </submittedName>
</protein>
<sequence>METLANLECFVRSAETGSFSATARYLALTPAAVSRNVAMLERNIGVRLFHRSTRKLTLTEAGEHFLASIGGNLDALQNAISSVATDQGEAAGLLKVSMAPTFGINHVLPLLPEFLAKYPLIRPEWHFENRQVDLIAEGFDVAIGAGFELAQGVISRPLAPAHIIAVASPGFMHGRTHPLNPGALEDLDGIVMRSSRTGRVRHWSMRDKAGIEMAARVKETIIVNDPAALREAVLLGLGAGFLALADVQSWIERGDLIRLVPDWYADAGTIAMYFATRSLMPAKTRVFIDFVSEVFDQRQLAQRFSGSVG</sequence>
<dbReference type="GO" id="GO:0006351">
    <property type="term" value="P:DNA-templated transcription"/>
    <property type="evidence" value="ECO:0007669"/>
    <property type="project" value="TreeGrafter"/>
</dbReference>
<dbReference type="AlphaFoldDB" id="A0A5E7NXZ9"/>
<dbReference type="InterPro" id="IPR000847">
    <property type="entry name" value="LysR_HTH_N"/>
</dbReference>
<keyword evidence="2" id="KW-0805">Transcription regulation</keyword>
<evidence type="ECO:0000256" key="2">
    <source>
        <dbReference type="ARBA" id="ARBA00023015"/>
    </source>
</evidence>
<dbReference type="EMBL" id="CABVIH010000027">
    <property type="protein sequence ID" value="VVP41280.1"/>
    <property type="molecule type" value="Genomic_DNA"/>
</dbReference>
<dbReference type="InterPro" id="IPR036390">
    <property type="entry name" value="WH_DNA-bd_sf"/>
</dbReference>
<gene>
    <name evidence="6" type="primary">dmlR_18</name>
    <name evidence="6" type="ORF">PS880_04859</name>
</gene>
<evidence type="ECO:0000256" key="3">
    <source>
        <dbReference type="ARBA" id="ARBA00023125"/>
    </source>
</evidence>
<dbReference type="SUPFAM" id="SSF53850">
    <property type="entry name" value="Periplasmic binding protein-like II"/>
    <property type="match status" value="1"/>
</dbReference>
<dbReference type="RefSeq" id="WP_150781788.1">
    <property type="nucleotide sequence ID" value="NZ_CABVIH010000027.1"/>
</dbReference>
<dbReference type="Gene3D" id="1.10.10.10">
    <property type="entry name" value="Winged helix-like DNA-binding domain superfamily/Winged helix DNA-binding domain"/>
    <property type="match status" value="1"/>
</dbReference>
<dbReference type="PROSITE" id="PS50931">
    <property type="entry name" value="HTH_LYSR"/>
    <property type="match status" value="1"/>
</dbReference>
<proteinExistence type="inferred from homology"/>
<dbReference type="InterPro" id="IPR036388">
    <property type="entry name" value="WH-like_DNA-bd_sf"/>
</dbReference>
<dbReference type="SUPFAM" id="SSF46785">
    <property type="entry name" value="Winged helix' DNA-binding domain"/>
    <property type="match status" value="1"/>
</dbReference>
<evidence type="ECO:0000313" key="6">
    <source>
        <dbReference type="EMBL" id="VVP41280.1"/>
    </source>
</evidence>
<reference evidence="6 7" key="1">
    <citation type="submission" date="2019-09" db="EMBL/GenBank/DDBJ databases">
        <authorList>
            <person name="Chandra G."/>
            <person name="Truman W A."/>
        </authorList>
    </citation>
    <scope>NUCLEOTIDE SEQUENCE [LARGE SCALE GENOMIC DNA]</scope>
    <source>
        <strain evidence="6">PS880</strain>
    </source>
</reference>
<dbReference type="PANTHER" id="PTHR30537:SF72">
    <property type="entry name" value="LYSR FAMILY TRANSCRIPTIONAL REGULATOR"/>
    <property type="match status" value="1"/>
</dbReference>
<evidence type="ECO:0000313" key="7">
    <source>
        <dbReference type="Proteomes" id="UP000375525"/>
    </source>
</evidence>
<keyword evidence="3" id="KW-0238">DNA-binding</keyword>
<dbReference type="CDD" id="cd08422">
    <property type="entry name" value="PBP2_CrgA_like"/>
    <property type="match status" value="1"/>
</dbReference>
<dbReference type="PANTHER" id="PTHR30537">
    <property type="entry name" value="HTH-TYPE TRANSCRIPTIONAL REGULATOR"/>
    <property type="match status" value="1"/>
</dbReference>
<evidence type="ECO:0000259" key="5">
    <source>
        <dbReference type="PROSITE" id="PS50931"/>
    </source>
</evidence>
<accession>A0A5E7NXZ9</accession>
<feature type="domain" description="HTH lysR-type" evidence="5">
    <location>
        <begin position="1"/>
        <end position="59"/>
    </location>
</feature>
<dbReference type="FunFam" id="1.10.10.10:FF:000001">
    <property type="entry name" value="LysR family transcriptional regulator"/>
    <property type="match status" value="1"/>
</dbReference>
<dbReference type="OrthoDB" id="9786526at2"/>
<evidence type="ECO:0000256" key="1">
    <source>
        <dbReference type="ARBA" id="ARBA00009437"/>
    </source>
</evidence>
<dbReference type="GO" id="GO:0043565">
    <property type="term" value="F:sequence-specific DNA binding"/>
    <property type="evidence" value="ECO:0007669"/>
    <property type="project" value="TreeGrafter"/>
</dbReference>
<dbReference type="Pfam" id="PF03466">
    <property type="entry name" value="LysR_substrate"/>
    <property type="match status" value="1"/>
</dbReference>
<organism evidence="6 7">
    <name type="scientific">Pseudomonas fluorescens</name>
    <dbReference type="NCBI Taxonomy" id="294"/>
    <lineage>
        <taxon>Bacteria</taxon>
        <taxon>Pseudomonadati</taxon>
        <taxon>Pseudomonadota</taxon>
        <taxon>Gammaproteobacteria</taxon>
        <taxon>Pseudomonadales</taxon>
        <taxon>Pseudomonadaceae</taxon>
        <taxon>Pseudomonas</taxon>
    </lineage>
</organism>
<dbReference type="Proteomes" id="UP000375525">
    <property type="component" value="Unassembled WGS sequence"/>
</dbReference>
<keyword evidence="4" id="KW-0804">Transcription</keyword>
<comment type="similarity">
    <text evidence="1">Belongs to the LysR transcriptional regulatory family.</text>
</comment>